<sequence>MASSSEQEFAKEYRARLDRFPRSRFLWDSKTASRVGDKIAIRLREIGISGVRIDAQEELSRPIYYRKMLGPFFDSVKRTGIAVEGAEDLIFLG</sequence>
<dbReference type="Proteomes" id="UP000653305">
    <property type="component" value="Unassembled WGS sequence"/>
</dbReference>
<gene>
    <name evidence="1" type="ORF">PHJA_001194200</name>
</gene>
<name>A0A830C2V0_9LAMI</name>
<evidence type="ECO:0000313" key="2">
    <source>
        <dbReference type="Proteomes" id="UP000653305"/>
    </source>
</evidence>
<evidence type="ECO:0000313" key="1">
    <source>
        <dbReference type="EMBL" id="GFP90503.1"/>
    </source>
</evidence>
<keyword evidence="2" id="KW-1185">Reference proteome</keyword>
<protein>
    <submittedName>
        <fullName evidence="1">Uncharacterized protein</fullName>
    </submittedName>
</protein>
<dbReference type="AlphaFoldDB" id="A0A830C2V0"/>
<organism evidence="1 2">
    <name type="scientific">Phtheirospermum japonicum</name>
    <dbReference type="NCBI Taxonomy" id="374723"/>
    <lineage>
        <taxon>Eukaryota</taxon>
        <taxon>Viridiplantae</taxon>
        <taxon>Streptophyta</taxon>
        <taxon>Embryophyta</taxon>
        <taxon>Tracheophyta</taxon>
        <taxon>Spermatophyta</taxon>
        <taxon>Magnoliopsida</taxon>
        <taxon>eudicotyledons</taxon>
        <taxon>Gunneridae</taxon>
        <taxon>Pentapetalae</taxon>
        <taxon>asterids</taxon>
        <taxon>lamiids</taxon>
        <taxon>Lamiales</taxon>
        <taxon>Orobanchaceae</taxon>
        <taxon>Orobanchaceae incertae sedis</taxon>
        <taxon>Phtheirospermum</taxon>
    </lineage>
</organism>
<accession>A0A830C2V0</accession>
<reference evidence="1" key="1">
    <citation type="submission" date="2020-07" db="EMBL/GenBank/DDBJ databases">
        <title>Ethylene signaling mediates host invasion by parasitic plants.</title>
        <authorList>
            <person name="Yoshida S."/>
        </authorList>
    </citation>
    <scope>NUCLEOTIDE SEQUENCE</scope>
    <source>
        <strain evidence="1">Okayama</strain>
    </source>
</reference>
<dbReference type="OrthoDB" id="1557988at2759"/>
<dbReference type="EMBL" id="BMAC01000219">
    <property type="protein sequence ID" value="GFP90503.1"/>
    <property type="molecule type" value="Genomic_DNA"/>
</dbReference>
<comment type="caution">
    <text evidence="1">The sequence shown here is derived from an EMBL/GenBank/DDBJ whole genome shotgun (WGS) entry which is preliminary data.</text>
</comment>
<proteinExistence type="predicted"/>